<dbReference type="InterPro" id="IPR036838">
    <property type="entry name" value="Ribosomal_uS10_dom_sf"/>
</dbReference>
<accession>A0A4U1EHC2</accession>
<comment type="caution">
    <text evidence="1">The sequence shown here is derived from an EMBL/GenBank/DDBJ whole genome shotgun (WGS) entry which is preliminary data.</text>
</comment>
<reference evidence="2" key="1">
    <citation type="journal article" date="2019" name="IScience">
        <title>Narwhal Genome Reveals Long-Term Low Genetic Diversity despite Current Large Abundance Size.</title>
        <authorList>
            <person name="Westbury M.V."/>
            <person name="Petersen B."/>
            <person name="Garde E."/>
            <person name="Heide-Jorgensen M.P."/>
            <person name="Lorenzen E.D."/>
        </authorList>
    </citation>
    <scope>NUCLEOTIDE SEQUENCE [LARGE SCALE GENOMIC DNA]</scope>
</reference>
<dbReference type="AlphaFoldDB" id="A0A4U1EHC2"/>
<dbReference type="Gene3D" id="3.30.70.600">
    <property type="entry name" value="Ribosomal protein S10 domain"/>
    <property type="match status" value="1"/>
</dbReference>
<evidence type="ECO:0008006" key="3">
    <source>
        <dbReference type="Google" id="ProtNLM"/>
    </source>
</evidence>
<feature type="non-terminal residue" evidence="1">
    <location>
        <position position="1"/>
    </location>
</feature>
<sequence length="114" mass="13190">SAPNSPLLVFPKKQVCEEASPQPWLLNITENHPWNQRSKEKESQSERISLDAYQDYENHYLEKLLVVKVLTWDLLQMSIHKQLIDLHSPSEIIKQIIFVSTEPGIKVEVIIADT</sequence>
<dbReference type="EMBL" id="RWIC01001473">
    <property type="protein sequence ID" value="TKC35659.1"/>
    <property type="molecule type" value="Genomic_DNA"/>
</dbReference>
<evidence type="ECO:0000313" key="2">
    <source>
        <dbReference type="Proteomes" id="UP000308365"/>
    </source>
</evidence>
<gene>
    <name evidence="1" type="ORF">EI555_018867</name>
</gene>
<evidence type="ECO:0000313" key="1">
    <source>
        <dbReference type="EMBL" id="TKC35659.1"/>
    </source>
</evidence>
<name>A0A4U1EHC2_MONMO</name>
<dbReference type="Proteomes" id="UP000308365">
    <property type="component" value="Unassembled WGS sequence"/>
</dbReference>
<protein>
    <recommendedName>
        <fullName evidence="3">Ribosomal protein S10 domain-containing protein</fullName>
    </recommendedName>
</protein>
<organism evidence="1 2">
    <name type="scientific">Monodon monoceros</name>
    <name type="common">Narwhal</name>
    <name type="synonym">Ceratodon monodon</name>
    <dbReference type="NCBI Taxonomy" id="40151"/>
    <lineage>
        <taxon>Eukaryota</taxon>
        <taxon>Metazoa</taxon>
        <taxon>Chordata</taxon>
        <taxon>Craniata</taxon>
        <taxon>Vertebrata</taxon>
        <taxon>Euteleostomi</taxon>
        <taxon>Mammalia</taxon>
        <taxon>Eutheria</taxon>
        <taxon>Laurasiatheria</taxon>
        <taxon>Artiodactyla</taxon>
        <taxon>Whippomorpha</taxon>
        <taxon>Cetacea</taxon>
        <taxon>Odontoceti</taxon>
        <taxon>Monodontidae</taxon>
        <taxon>Monodon</taxon>
    </lineage>
</organism>
<proteinExistence type="predicted"/>